<comment type="caution">
    <text evidence="1">The sequence shown here is derived from an EMBL/GenBank/DDBJ whole genome shotgun (WGS) entry which is preliminary data.</text>
</comment>
<dbReference type="EMBL" id="CM056814">
    <property type="protein sequence ID" value="KAJ8626323.1"/>
    <property type="molecule type" value="Genomic_DNA"/>
</dbReference>
<gene>
    <name evidence="1" type="ORF">MRB53_019630</name>
</gene>
<accession>A0ACC2KZX3</accession>
<proteinExistence type="predicted"/>
<dbReference type="Proteomes" id="UP001234297">
    <property type="component" value="Chromosome 6"/>
</dbReference>
<name>A0ACC2KZX3_PERAE</name>
<organism evidence="1 2">
    <name type="scientific">Persea americana</name>
    <name type="common">Avocado</name>
    <dbReference type="NCBI Taxonomy" id="3435"/>
    <lineage>
        <taxon>Eukaryota</taxon>
        <taxon>Viridiplantae</taxon>
        <taxon>Streptophyta</taxon>
        <taxon>Embryophyta</taxon>
        <taxon>Tracheophyta</taxon>
        <taxon>Spermatophyta</taxon>
        <taxon>Magnoliopsida</taxon>
        <taxon>Magnoliidae</taxon>
        <taxon>Laurales</taxon>
        <taxon>Lauraceae</taxon>
        <taxon>Persea</taxon>
    </lineage>
</organism>
<protein>
    <submittedName>
        <fullName evidence="1">Uncharacterized protein</fullName>
    </submittedName>
</protein>
<keyword evidence="2" id="KW-1185">Reference proteome</keyword>
<sequence>MSHASRFSVICRADSIQKLILFQEVLNPMADKDIITKKSQEDSGNCVFIKAETIRSLLSYSALIQHIRNSLPLTCASVQSPLRQNYTIDPSSSLLLMPSWSTSPSLPYIGIKIVTTFAQNSARNLPGVNASYLLFDSSTGRTLATMDGSELTHWRTACVSALAAHFLVREGSEVLVMIGAGSLAPYLIRAHLFTIPSLKKVIIWNRSAQKAQDLVKKLQEEATSDVRFEHGNCLEEIVALGDVVSCATSSRSPLVKGSVLRDGAHLDLVGSFSPSMRECDDEAIRRGRVFVDCEAALVESGELVGAFEKGIILHADIAGRLLDLVKGKKSGRNSSDEITVFKSVGSAVVDILAAQLVYETYLHGNL</sequence>
<evidence type="ECO:0000313" key="1">
    <source>
        <dbReference type="EMBL" id="KAJ8626323.1"/>
    </source>
</evidence>
<reference evidence="1 2" key="1">
    <citation type="journal article" date="2022" name="Hortic Res">
        <title>A haplotype resolved chromosomal level avocado genome allows analysis of novel avocado genes.</title>
        <authorList>
            <person name="Nath O."/>
            <person name="Fletcher S.J."/>
            <person name="Hayward A."/>
            <person name="Shaw L.M."/>
            <person name="Masouleh A.K."/>
            <person name="Furtado A."/>
            <person name="Henry R.J."/>
            <person name="Mitter N."/>
        </authorList>
    </citation>
    <scope>NUCLEOTIDE SEQUENCE [LARGE SCALE GENOMIC DNA]</scope>
    <source>
        <strain evidence="2">cv. Hass</strain>
    </source>
</reference>
<evidence type="ECO:0000313" key="2">
    <source>
        <dbReference type="Proteomes" id="UP001234297"/>
    </source>
</evidence>